<evidence type="ECO:0000313" key="3">
    <source>
        <dbReference type="EMBL" id="CTQ42308.1"/>
    </source>
</evidence>
<accession>A0A0M6XZ66</accession>
<keyword evidence="1" id="KW-0472">Membrane</keyword>
<sequence>MKQLLMTSILALASTSAFAHPGAHDHLAGWQGAGEHLLGSPFHQLLLVVAVSGLVLAVSLVRKSKKTTRKQPLKRRS</sequence>
<evidence type="ECO:0000256" key="2">
    <source>
        <dbReference type="SAM" id="SignalP"/>
    </source>
</evidence>
<proteinExistence type="predicted"/>
<evidence type="ECO:0000256" key="1">
    <source>
        <dbReference type="SAM" id="Phobius"/>
    </source>
</evidence>
<keyword evidence="4" id="KW-1185">Reference proteome</keyword>
<gene>
    <name evidence="3" type="ORF">LAL4801_00734</name>
</gene>
<dbReference type="RefSeq" id="WP_055654306.1">
    <property type="nucleotide sequence ID" value="NZ_CXST01000001.1"/>
</dbReference>
<evidence type="ECO:0000313" key="4">
    <source>
        <dbReference type="Proteomes" id="UP000048926"/>
    </source>
</evidence>
<feature type="chain" id="PRO_5005807366" evidence="2">
    <location>
        <begin position="20"/>
        <end position="77"/>
    </location>
</feature>
<feature type="signal peptide" evidence="2">
    <location>
        <begin position="1"/>
        <end position="19"/>
    </location>
</feature>
<dbReference type="OrthoDB" id="7876319at2"/>
<dbReference type="AlphaFoldDB" id="A0A0M6XZ66"/>
<keyword evidence="2" id="KW-0732">Signal</keyword>
<keyword evidence="1" id="KW-1133">Transmembrane helix</keyword>
<organism evidence="3 4">
    <name type="scientific">Roseibium aggregatum</name>
    <dbReference type="NCBI Taxonomy" id="187304"/>
    <lineage>
        <taxon>Bacteria</taxon>
        <taxon>Pseudomonadati</taxon>
        <taxon>Pseudomonadota</taxon>
        <taxon>Alphaproteobacteria</taxon>
        <taxon>Hyphomicrobiales</taxon>
        <taxon>Stappiaceae</taxon>
        <taxon>Roseibium</taxon>
    </lineage>
</organism>
<dbReference type="Proteomes" id="UP000048926">
    <property type="component" value="Unassembled WGS sequence"/>
</dbReference>
<feature type="transmembrane region" description="Helical" evidence="1">
    <location>
        <begin position="43"/>
        <end position="61"/>
    </location>
</feature>
<dbReference type="EMBL" id="CXST01000001">
    <property type="protein sequence ID" value="CTQ42308.1"/>
    <property type="molecule type" value="Genomic_DNA"/>
</dbReference>
<name>A0A0M6XZ66_9HYPH</name>
<reference evidence="4" key="1">
    <citation type="submission" date="2015-07" db="EMBL/GenBank/DDBJ databases">
        <authorList>
            <person name="Rodrigo-Torres Lidia"/>
            <person name="Arahal R.David."/>
        </authorList>
    </citation>
    <scope>NUCLEOTIDE SEQUENCE [LARGE SCALE GENOMIC DNA]</scope>
    <source>
        <strain evidence="4">CECT 4801</strain>
    </source>
</reference>
<dbReference type="STRING" id="187304.B0E33_26480"/>
<protein>
    <submittedName>
        <fullName evidence="3">Uncharacterized protein</fullName>
    </submittedName>
</protein>
<keyword evidence="1" id="KW-0812">Transmembrane</keyword>